<evidence type="ECO:0000256" key="3">
    <source>
        <dbReference type="ARBA" id="ARBA00022795"/>
    </source>
</evidence>
<evidence type="ECO:0000259" key="6">
    <source>
        <dbReference type="Pfam" id="PF13860"/>
    </source>
</evidence>
<evidence type="ECO:0000256" key="5">
    <source>
        <dbReference type="RuleBase" id="RU362076"/>
    </source>
</evidence>
<dbReference type="Pfam" id="PF13860">
    <property type="entry name" value="FlgD_ig"/>
    <property type="match status" value="1"/>
</dbReference>
<evidence type="ECO:0000313" key="7">
    <source>
        <dbReference type="EMBL" id="SDE40059.1"/>
    </source>
</evidence>
<dbReference type="Gene3D" id="2.60.40.4070">
    <property type="match status" value="1"/>
</dbReference>
<dbReference type="InterPro" id="IPR025965">
    <property type="entry name" value="FlgD/Vpr_Ig-like"/>
</dbReference>
<evidence type="ECO:0000313" key="8">
    <source>
        <dbReference type="Proteomes" id="UP000198994"/>
    </source>
</evidence>
<comment type="function">
    <text evidence="4 5">Required for flagellar hook formation. May act as a scaffolding protein.</text>
</comment>
<dbReference type="Proteomes" id="UP000198994">
    <property type="component" value="Unassembled WGS sequence"/>
</dbReference>
<proteinExistence type="inferred from homology"/>
<gene>
    <name evidence="7" type="ORF">SAMN04488105_103217</name>
</gene>
<keyword evidence="8" id="KW-1185">Reference proteome</keyword>
<dbReference type="AlphaFoldDB" id="A0A1G7CL65"/>
<dbReference type="GO" id="GO:0044781">
    <property type="term" value="P:bacterial-type flagellum organization"/>
    <property type="evidence" value="ECO:0007669"/>
    <property type="project" value="UniProtKB-UniRule"/>
</dbReference>
<organism evidence="7 8">
    <name type="scientific">Salipiger thiooxidans</name>
    <dbReference type="NCBI Taxonomy" id="282683"/>
    <lineage>
        <taxon>Bacteria</taxon>
        <taxon>Pseudomonadati</taxon>
        <taxon>Pseudomonadota</taxon>
        <taxon>Alphaproteobacteria</taxon>
        <taxon>Rhodobacterales</taxon>
        <taxon>Roseobacteraceae</taxon>
        <taxon>Salipiger</taxon>
    </lineage>
</organism>
<reference evidence="8" key="1">
    <citation type="submission" date="2016-10" db="EMBL/GenBank/DDBJ databases">
        <authorList>
            <person name="Varghese N."/>
            <person name="Submissions S."/>
        </authorList>
    </citation>
    <scope>NUCLEOTIDE SEQUENCE [LARGE SCALE GENOMIC DNA]</scope>
    <source>
        <strain evidence="8">DSM 10146</strain>
    </source>
</reference>
<evidence type="ECO:0000256" key="2">
    <source>
        <dbReference type="ARBA" id="ARBA00016013"/>
    </source>
</evidence>
<keyword evidence="7" id="KW-0969">Cilium</keyword>
<dbReference type="STRING" id="282683.SAMN04488105_103217"/>
<keyword evidence="7" id="KW-0966">Cell projection</keyword>
<dbReference type="EMBL" id="FNAV01000003">
    <property type="protein sequence ID" value="SDE40059.1"/>
    <property type="molecule type" value="Genomic_DNA"/>
</dbReference>
<evidence type="ECO:0000256" key="4">
    <source>
        <dbReference type="ARBA" id="ARBA00024746"/>
    </source>
</evidence>
<accession>A0A1G7CL65</accession>
<sequence>MQTGSVGAANASISSSNTASTNKTVLSSDFETFLKMLTTQMQNQDPLNPLDTTEYATQLATFSSVEQQVLTNDLLKELTGVIGGNQFQHLAGWIGKQALSDAPVFYGGAPIVLRPEYASGADGARLVVRNSGGSEVQTLTLDMSDPVIAWVGVDDLGDPLPSGVYSFQIESLSGSGVIGRSDAQVYNPIIEVRQQNGEVMLTLSDGSEIRASDVTALRSGIA</sequence>
<protein>
    <recommendedName>
        <fullName evidence="2 5">Basal-body rod modification protein FlgD</fullName>
    </recommendedName>
</protein>
<comment type="similarity">
    <text evidence="1 5">Belongs to the FlgD family.</text>
</comment>
<keyword evidence="3 5" id="KW-1005">Bacterial flagellum biogenesis</keyword>
<keyword evidence="7" id="KW-0282">Flagellum</keyword>
<name>A0A1G7CL65_9RHOB</name>
<dbReference type="RefSeq" id="WP_089956422.1">
    <property type="nucleotide sequence ID" value="NZ_FNAV01000003.1"/>
</dbReference>
<dbReference type="OrthoDB" id="9785233at2"/>
<dbReference type="Pfam" id="PF03963">
    <property type="entry name" value="FlgD"/>
    <property type="match status" value="1"/>
</dbReference>
<evidence type="ECO:0000256" key="1">
    <source>
        <dbReference type="ARBA" id="ARBA00010577"/>
    </source>
</evidence>
<dbReference type="InterPro" id="IPR005648">
    <property type="entry name" value="FlgD"/>
</dbReference>
<feature type="domain" description="FlgD/Vpr Ig-like" evidence="6">
    <location>
        <begin position="105"/>
        <end position="174"/>
    </location>
</feature>